<accession>A0A832V1T5</accession>
<keyword evidence="1" id="KW-0472">Membrane</keyword>
<organism evidence="2 3">
    <name type="scientific">Candidatus Naiadarchaeum limnaeum</name>
    <dbReference type="NCBI Taxonomy" id="2756139"/>
    <lineage>
        <taxon>Archaea</taxon>
        <taxon>Candidatus Undinarchaeota</taxon>
        <taxon>Candidatus Undinarchaeia</taxon>
        <taxon>Candidatus Naiadarchaeales</taxon>
        <taxon>Candidatus Naiadarchaeaceae</taxon>
        <taxon>Candidatus Naiadarchaeum</taxon>
    </lineage>
</organism>
<gene>
    <name evidence="2" type="ORF">H1016_03620</name>
</gene>
<reference evidence="2 3" key="1">
    <citation type="journal article" name="Nat. Commun.">
        <title>Undinarchaeota illuminate DPANN phylogeny and the impact of gene transfer on archaeal evolution.</title>
        <authorList>
            <person name="Dombrowski N."/>
            <person name="Williams T.A."/>
            <person name="Sun J."/>
            <person name="Woodcroft B.J."/>
            <person name="Lee J.H."/>
            <person name="Minh B.Q."/>
            <person name="Rinke C."/>
            <person name="Spang A."/>
        </authorList>
    </citation>
    <scope>NUCLEOTIDE SEQUENCE [LARGE SCALE GENOMIC DNA]</scope>
    <source>
        <strain evidence="2">MAG_bin1129</strain>
    </source>
</reference>
<feature type="transmembrane region" description="Helical" evidence="1">
    <location>
        <begin position="56"/>
        <end position="76"/>
    </location>
</feature>
<comment type="caution">
    <text evidence="2">The sequence shown here is derived from an EMBL/GenBank/DDBJ whole genome shotgun (WGS) entry which is preliminary data.</text>
</comment>
<keyword evidence="3" id="KW-1185">Reference proteome</keyword>
<keyword evidence="1" id="KW-1133">Transmembrane helix</keyword>
<dbReference type="EMBL" id="DVAB01000029">
    <property type="protein sequence ID" value="HIK00603.1"/>
    <property type="molecule type" value="Genomic_DNA"/>
</dbReference>
<dbReference type="AlphaFoldDB" id="A0A832V1T5"/>
<feature type="transmembrane region" description="Helical" evidence="1">
    <location>
        <begin position="33"/>
        <end position="50"/>
    </location>
</feature>
<evidence type="ECO:0000313" key="2">
    <source>
        <dbReference type="EMBL" id="HIK00603.1"/>
    </source>
</evidence>
<proteinExistence type="predicted"/>
<protein>
    <recommendedName>
        <fullName evidence="4">2TM domain-containing protein</fullName>
    </recommendedName>
</protein>
<evidence type="ECO:0008006" key="4">
    <source>
        <dbReference type="Google" id="ProtNLM"/>
    </source>
</evidence>
<name>A0A832V1T5_9ARCH</name>
<evidence type="ECO:0000256" key="1">
    <source>
        <dbReference type="SAM" id="Phobius"/>
    </source>
</evidence>
<sequence>MAKNLSKELESIKARNVKVEADKAWETSKTRRGIIAVATYFIFVWFLWLIKSPNYWLNALIPAGAYIISTLTLPFVKKWWTEKIYRK</sequence>
<dbReference type="Proteomes" id="UP000646946">
    <property type="component" value="Unassembled WGS sequence"/>
</dbReference>
<keyword evidence="1" id="KW-0812">Transmembrane</keyword>
<evidence type="ECO:0000313" key="3">
    <source>
        <dbReference type="Proteomes" id="UP000646946"/>
    </source>
</evidence>